<evidence type="ECO:0000313" key="2">
    <source>
        <dbReference type="Proteomes" id="UP000541444"/>
    </source>
</evidence>
<name>A0A7J7M040_9MAGN</name>
<dbReference type="OrthoDB" id="1001388at2759"/>
<keyword evidence="2" id="KW-1185">Reference proteome</keyword>
<dbReference type="Proteomes" id="UP000541444">
    <property type="component" value="Unassembled WGS sequence"/>
</dbReference>
<evidence type="ECO:0000313" key="1">
    <source>
        <dbReference type="EMBL" id="KAF6148202.1"/>
    </source>
</evidence>
<comment type="caution">
    <text evidence="1">The sequence shown here is derived from an EMBL/GenBank/DDBJ whole genome shotgun (WGS) entry which is preliminary data.</text>
</comment>
<sequence length="536" mass="61948">MGFISILSRADLRPRMSEFMAWILLFRLSKVMNCGGGFSAYVTCGSKSPYPSGPNRSLRYRLTGGGGVLWCVCRLPRVINDEDVSPKYRKAMSGFLDLDREVCTRSLGWLFSFRLFQLEELERKFVDLQASGLDQIPLLLKFDHCAVQINCFWYRVNLVVPRRTGGTSEIHVCHRTILDHSGKEKCGIPIDDANCNGEGVCGFWPVPDGRDGIGESNYSFGRVLKPSSKAFPLFIMLLKIISESGEDECCVESYEAKEEEQFVQYDFTVAFTNDKVFNNRNDLIKWCHDIKKSVGTVIVTKRADNSDLGRTLRITLACERSGKFRLYKKDLEKKTKNPRRTQLHHVMKQLAENGYVEFHTRNEAMDEVQVSERFYLSHFVLVGFLVVSVEDRDHRTEETKRSTAKMQVLVRNLSYPNWVDVPASGAHERAGSICVLWKDNIDIEVVFCNKYMINILMKFDPTETPWMTFFFYGNPYQRDRNESWRLVQTTANGYIGPWMIMEDYNIVFDRADKMVGKPIEQLKVFMSRRLYNKRDL</sequence>
<dbReference type="EMBL" id="JACGCM010001854">
    <property type="protein sequence ID" value="KAF6148202.1"/>
    <property type="molecule type" value="Genomic_DNA"/>
</dbReference>
<reference evidence="1 2" key="1">
    <citation type="journal article" date="2020" name="IScience">
        <title>Genome Sequencing of the Endangered Kingdonia uniflora (Circaeasteraceae, Ranunculales) Reveals Potential Mechanisms of Evolutionary Specialization.</title>
        <authorList>
            <person name="Sun Y."/>
            <person name="Deng T."/>
            <person name="Zhang A."/>
            <person name="Moore M.J."/>
            <person name="Landis J.B."/>
            <person name="Lin N."/>
            <person name="Zhang H."/>
            <person name="Zhang X."/>
            <person name="Huang J."/>
            <person name="Zhang X."/>
            <person name="Sun H."/>
            <person name="Wang H."/>
        </authorList>
    </citation>
    <scope>NUCLEOTIDE SEQUENCE [LARGE SCALE GENOMIC DNA]</scope>
    <source>
        <strain evidence="1">TB1705</strain>
        <tissue evidence="1">Leaf</tissue>
    </source>
</reference>
<dbReference type="AlphaFoldDB" id="A0A7J7M040"/>
<proteinExistence type="predicted"/>
<organism evidence="1 2">
    <name type="scientific">Kingdonia uniflora</name>
    <dbReference type="NCBI Taxonomy" id="39325"/>
    <lineage>
        <taxon>Eukaryota</taxon>
        <taxon>Viridiplantae</taxon>
        <taxon>Streptophyta</taxon>
        <taxon>Embryophyta</taxon>
        <taxon>Tracheophyta</taxon>
        <taxon>Spermatophyta</taxon>
        <taxon>Magnoliopsida</taxon>
        <taxon>Ranunculales</taxon>
        <taxon>Circaeasteraceae</taxon>
        <taxon>Kingdonia</taxon>
    </lineage>
</organism>
<gene>
    <name evidence="1" type="ORF">GIB67_011977</name>
</gene>
<protein>
    <submittedName>
        <fullName evidence="1">Uncharacterized protein</fullName>
    </submittedName>
</protein>
<accession>A0A7J7M040</accession>